<evidence type="ECO:0000313" key="3">
    <source>
        <dbReference type="EMBL" id="MBJ7638540.1"/>
    </source>
</evidence>
<dbReference type="Proteomes" id="UP000650485">
    <property type="component" value="Unassembled WGS sequence"/>
</dbReference>
<dbReference type="EMBL" id="JACSZT010000020">
    <property type="protein sequence ID" value="MBC6499642.1"/>
    <property type="molecule type" value="Genomic_DNA"/>
</dbReference>
<evidence type="ECO:0000313" key="4">
    <source>
        <dbReference type="EMBL" id="NBA11730.1"/>
    </source>
</evidence>
<name>A0A1T4JBZ9_WEICO</name>
<sequence>MFTLIIIAVIGLWFYGKHRIKRAVAHVEQQMPFSDQSMNGSRRDAFEGQFEEIKTTKIK</sequence>
<protein>
    <submittedName>
        <fullName evidence="3">Uncharacterized protein</fullName>
    </submittedName>
</protein>
<dbReference type="EMBL" id="JAAOCP010000004">
    <property type="protein sequence ID" value="MBJ7638540.1"/>
    <property type="molecule type" value="Genomic_DNA"/>
</dbReference>
<reference evidence="4" key="1">
    <citation type="submission" date="2020-01" db="EMBL/GenBank/DDBJ databases">
        <title>First Reported Case and Whole Genome of Weissella confusa in an Equid.</title>
        <authorList>
            <person name="Little S.V."/>
            <person name="Lawhon S.D."/>
        </authorList>
    </citation>
    <scope>NUCLEOTIDE SEQUENCE</scope>
    <source>
        <strain evidence="4">718955</strain>
    </source>
</reference>
<proteinExistence type="predicted"/>
<evidence type="ECO:0000313" key="1">
    <source>
        <dbReference type="EMBL" id="MBC6499642.1"/>
    </source>
</evidence>
<dbReference type="EMBL" id="JAAOCX010000005">
    <property type="protein sequence ID" value="MBJ7632404.1"/>
    <property type="molecule type" value="Genomic_DNA"/>
</dbReference>
<gene>
    <name evidence="4" type="ORF">GTU77_05810</name>
    <name evidence="1" type="ORF">H7R52_16060</name>
    <name evidence="3" type="ORF">HAU20_03960</name>
    <name evidence="2" type="ORF">HAU43_04810</name>
</gene>
<reference evidence="1" key="3">
    <citation type="submission" date="2020-08" db="EMBL/GenBank/DDBJ databases">
        <title>Complete genome sequence of Weissella confusa strain FS54 provides insights into metabolic potential.</title>
        <authorList>
            <person name="Fhoula I."/>
            <person name="Najjari A."/>
            <person name="Lekired A."/>
            <person name="Bessrour-Aouam N."/>
            <person name="Jaballah S."/>
            <person name="Klibi N."/>
            <person name="Ouzari H.-I."/>
        </authorList>
    </citation>
    <scope>NUCLEOTIDE SEQUENCE</scope>
    <source>
        <strain evidence="1">FS54</strain>
    </source>
</reference>
<evidence type="ECO:0000313" key="2">
    <source>
        <dbReference type="EMBL" id="MBJ7632404.1"/>
    </source>
</evidence>
<dbReference type="RefSeq" id="WP_003607627.1">
    <property type="nucleotide sequence ID" value="NZ_ALXH01000148.1"/>
</dbReference>
<dbReference type="Proteomes" id="UP000719917">
    <property type="component" value="Unassembled WGS sequence"/>
</dbReference>
<evidence type="ECO:0000313" key="5">
    <source>
        <dbReference type="Proteomes" id="UP000728106"/>
    </source>
</evidence>
<keyword evidence="5" id="KW-1185">Reference proteome</keyword>
<dbReference type="Proteomes" id="UP000728106">
    <property type="component" value="Unassembled WGS sequence"/>
</dbReference>
<reference evidence="3 5" key="4">
    <citation type="journal article" date="2021" name="Int. J. Food Microbiol.">
        <title>Safety demonstration of a microbial species for use in the food chain: Weissella confusa.</title>
        <authorList>
            <person name="Bourdichon F."/>
            <person name="Patrone V."/>
            <person name="Fontana A."/>
            <person name="Milani G."/>
            <person name="Morelli L."/>
        </authorList>
    </citation>
    <scope>NUCLEOTIDE SEQUENCE [LARGE SCALE GENOMIC DNA]</scope>
    <source>
        <strain evidence="2">CCUG 30943</strain>
        <strain evidence="3 5">CCUG 43002</strain>
    </source>
</reference>
<comment type="caution">
    <text evidence="3">The sequence shown here is derived from an EMBL/GenBank/DDBJ whole genome shotgun (WGS) entry which is preliminary data.</text>
</comment>
<dbReference type="GeneID" id="57979074"/>
<dbReference type="AlphaFoldDB" id="A0A1T4JBZ9"/>
<dbReference type="EMBL" id="JAAAMQ010000010">
    <property type="protein sequence ID" value="NBA11730.1"/>
    <property type="molecule type" value="Genomic_DNA"/>
</dbReference>
<accession>A0A1T4JBZ9</accession>
<dbReference type="Proteomes" id="UP000808038">
    <property type="component" value="Unassembled WGS sequence"/>
</dbReference>
<organism evidence="3 5">
    <name type="scientific">Weissella confusa</name>
    <name type="common">Lactobacillus confusus</name>
    <dbReference type="NCBI Taxonomy" id="1583"/>
    <lineage>
        <taxon>Bacteria</taxon>
        <taxon>Bacillati</taxon>
        <taxon>Bacillota</taxon>
        <taxon>Bacilli</taxon>
        <taxon>Lactobacillales</taxon>
        <taxon>Lactobacillaceae</taxon>
        <taxon>Weissella</taxon>
    </lineage>
</organism>
<dbReference type="OrthoDB" id="9814755at2"/>
<reference evidence="3" key="2">
    <citation type="submission" date="2020-02" db="EMBL/GenBank/DDBJ databases">
        <authorList>
            <person name="Fontana A."/>
            <person name="Patrone V."/>
            <person name="Morelli L."/>
        </authorList>
    </citation>
    <scope>NUCLEOTIDE SEQUENCE</scope>
    <source>
        <strain evidence="2">CCUG 30943</strain>
        <strain evidence="3">CCUG 43002</strain>
    </source>
</reference>